<dbReference type="SUPFAM" id="SSF52540">
    <property type="entry name" value="P-loop containing nucleoside triphosphate hydrolases"/>
    <property type="match status" value="1"/>
</dbReference>
<dbReference type="InterPro" id="IPR003593">
    <property type="entry name" value="AAA+_ATPase"/>
</dbReference>
<keyword evidence="5" id="KW-0378">Hydrolase</keyword>
<gene>
    <name evidence="5" type="ordered locus">Marky_0598</name>
</gene>
<dbReference type="GO" id="GO:0022857">
    <property type="term" value="F:transmembrane transporter activity"/>
    <property type="evidence" value="ECO:0007669"/>
    <property type="project" value="TreeGrafter"/>
</dbReference>
<dbReference type="KEGG" id="mhd:Marky_0598"/>
<dbReference type="InterPro" id="IPR017871">
    <property type="entry name" value="ABC_transporter-like_CS"/>
</dbReference>
<evidence type="ECO:0000256" key="1">
    <source>
        <dbReference type="ARBA" id="ARBA00022448"/>
    </source>
</evidence>
<dbReference type="AlphaFoldDB" id="F2NQ37"/>
<dbReference type="GO" id="GO:0005886">
    <property type="term" value="C:plasma membrane"/>
    <property type="evidence" value="ECO:0007669"/>
    <property type="project" value="TreeGrafter"/>
</dbReference>
<dbReference type="eggNOG" id="COG1136">
    <property type="taxonomic scope" value="Bacteria"/>
</dbReference>
<dbReference type="Proteomes" id="UP000007030">
    <property type="component" value="Chromosome"/>
</dbReference>
<keyword evidence="2" id="KW-0547">Nucleotide-binding</keyword>
<evidence type="ECO:0000313" key="5">
    <source>
        <dbReference type="EMBL" id="AEB11348.1"/>
    </source>
</evidence>
<dbReference type="GO" id="GO:0016887">
    <property type="term" value="F:ATP hydrolysis activity"/>
    <property type="evidence" value="ECO:0007669"/>
    <property type="project" value="InterPro"/>
</dbReference>
<dbReference type="InterPro" id="IPR003439">
    <property type="entry name" value="ABC_transporter-like_ATP-bd"/>
</dbReference>
<dbReference type="FunFam" id="3.40.50.300:FF:000032">
    <property type="entry name" value="Export ABC transporter ATP-binding protein"/>
    <property type="match status" value="1"/>
</dbReference>
<dbReference type="GO" id="GO:0098796">
    <property type="term" value="C:membrane protein complex"/>
    <property type="evidence" value="ECO:0007669"/>
    <property type="project" value="UniProtKB-ARBA"/>
</dbReference>
<dbReference type="PANTHER" id="PTHR24220:SF685">
    <property type="entry name" value="ABC TRANSPORTER RELATED"/>
    <property type="match status" value="1"/>
</dbReference>
<name>F2NQ37_MARHT</name>
<dbReference type="PROSITE" id="PS00211">
    <property type="entry name" value="ABC_TRANSPORTER_1"/>
    <property type="match status" value="1"/>
</dbReference>
<evidence type="ECO:0000256" key="2">
    <source>
        <dbReference type="ARBA" id="ARBA00022741"/>
    </source>
</evidence>
<dbReference type="CDD" id="cd03255">
    <property type="entry name" value="ABC_MJ0796_LolCDE_FtsE"/>
    <property type="match status" value="1"/>
</dbReference>
<evidence type="ECO:0000313" key="6">
    <source>
        <dbReference type="Proteomes" id="UP000007030"/>
    </source>
</evidence>
<keyword evidence="6" id="KW-1185">Reference proteome</keyword>
<dbReference type="InterPro" id="IPR015854">
    <property type="entry name" value="ABC_transpr_LolD-like"/>
</dbReference>
<dbReference type="GO" id="GO:0005524">
    <property type="term" value="F:ATP binding"/>
    <property type="evidence" value="ECO:0007669"/>
    <property type="project" value="UniProtKB-KW"/>
</dbReference>
<proteinExistence type="predicted"/>
<evidence type="ECO:0000259" key="4">
    <source>
        <dbReference type="PROSITE" id="PS50893"/>
    </source>
</evidence>
<accession>F2NQ37</accession>
<keyword evidence="1" id="KW-0813">Transport</keyword>
<dbReference type="SMART" id="SM00382">
    <property type="entry name" value="AAA"/>
    <property type="match status" value="1"/>
</dbReference>
<dbReference type="EMBL" id="CP002630">
    <property type="protein sequence ID" value="AEB11348.1"/>
    <property type="molecule type" value="Genomic_DNA"/>
</dbReference>
<organism evidence="5 6">
    <name type="scientific">Marinithermus hydrothermalis (strain DSM 14884 / JCM 11576 / T1)</name>
    <dbReference type="NCBI Taxonomy" id="869210"/>
    <lineage>
        <taxon>Bacteria</taxon>
        <taxon>Thermotogati</taxon>
        <taxon>Deinococcota</taxon>
        <taxon>Deinococci</taxon>
        <taxon>Thermales</taxon>
        <taxon>Thermaceae</taxon>
        <taxon>Marinithermus</taxon>
    </lineage>
</organism>
<dbReference type="Pfam" id="PF00005">
    <property type="entry name" value="ABC_tran"/>
    <property type="match status" value="1"/>
</dbReference>
<dbReference type="PANTHER" id="PTHR24220">
    <property type="entry name" value="IMPORT ATP-BINDING PROTEIN"/>
    <property type="match status" value="1"/>
</dbReference>
<dbReference type="HOGENOM" id="CLU_000604_1_22_0"/>
<dbReference type="Gene3D" id="3.40.50.300">
    <property type="entry name" value="P-loop containing nucleotide triphosphate hydrolases"/>
    <property type="match status" value="1"/>
</dbReference>
<dbReference type="PROSITE" id="PS50893">
    <property type="entry name" value="ABC_TRANSPORTER_2"/>
    <property type="match status" value="1"/>
</dbReference>
<dbReference type="OrthoDB" id="9772862at2"/>
<sequence length="234" mass="25551">MADLEALHLTRRYRQGDATVTALEDFTYRFPTGVTAVVGPSGSGKTTLLNLLAGFDVPTAGEVRYGAVRLSQLGEDARAELRLRTMGFVFQQFNLVPTLTALENVAFPLLLAGWPRPKRLERAREVLEAVGLAHRADHLPTRLSGGEQQRVAIARALAPDPPLVFADEPTGNLDSASGERVLELLLRHVTGERRLILVTHDPRVAAHAERVLRLEDGRLAEVQASQASSAERGR</sequence>
<dbReference type="STRING" id="869210.Marky_0598"/>
<reference evidence="5 6" key="1">
    <citation type="journal article" date="2012" name="Stand. Genomic Sci.">
        <title>Complete genome sequence of the aerobic, heterotroph Marinithermus hydrothermalis type strain (T1(T)) from a deep-sea hydrothermal vent chimney.</title>
        <authorList>
            <person name="Copeland A."/>
            <person name="Gu W."/>
            <person name="Yasawong M."/>
            <person name="Lapidus A."/>
            <person name="Lucas S."/>
            <person name="Deshpande S."/>
            <person name="Pagani I."/>
            <person name="Tapia R."/>
            <person name="Cheng J.F."/>
            <person name="Goodwin L.A."/>
            <person name="Pitluck S."/>
            <person name="Liolios K."/>
            <person name="Ivanova N."/>
            <person name="Mavromatis K."/>
            <person name="Mikhailova N."/>
            <person name="Pati A."/>
            <person name="Chen A."/>
            <person name="Palaniappan K."/>
            <person name="Land M."/>
            <person name="Pan C."/>
            <person name="Brambilla E.M."/>
            <person name="Rohde M."/>
            <person name="Tindall B.J."/>
            <person name="Sikorski J."/>
            <person name="Goker M."/>
            <person name="Detter J.C."/>
            <person name="Bristow J."/>
            <person name="Eisen J.A."/>
            <person name="Markowitz V."/>
            <person name="Hugenholtz P."/>
            <person name="Kyrpides N.C."/>
            <person name="Klenk H.P."/>
            <person name="Woyke T."/>
        </authorList>
    </citation>
    <scope>NUCLEOTIDE SEQUENCE [LARGE SCALE GENOMIC DNA]</scope>
    <source>
        <strain evidence="6">DSM 14884 / JCM 11576 / T1</strain>
    </source>
</reference>
<evidence type="ECO:0000256" key="3">
    <source>
        <dbReference type="ARBA" id="ARBA00022840"/>
    </source>
</evidence>
<dbReference type="InterPro" id="IPR027417">
    <property type="entry name" value="P-loop_NTPase"/>
</dbReference>
<dbReference type="EC" id="3.6.3.28" evidence="5"/>
<keyword evidence="3" id="KW-0067">ATP-binding</keyword>
<dbReference type="RefSeq" id="WP_013703400.1">
    <property type="nucleotide sequence ID" value="NC_015387.1"/>
</dbReference>
<dbReference type="InterPro" id="IPR017911">
    <property type="entry name" value="MacB-like_ATP-bd"/>
</dbReference>
<feature type="domain" description="ABC transporter" evidence="4">
    <location>
        <begin position="4"/>
        <end position="232"/>
    </location>
</feature>
<protein>
    <submittedName>
        <fullName evidence="5">Phosphonate-transporting ATPase</fullName>
        <ecNumber evidence="5">3.6.3.28</ecNumber>
    </submittedName>
</protein>